<evidence type="ECO:0000256" key="4">
    <source>
        <dbReference type="ARBA" id="ARBA00022989"/>
    </source>
</evidence>
<gene>
    <name evidence="8" type="ORF">GRI39_04270</name>
</gene>
<reference evidence="8 9" key="1">
    <citation type="submission" date="2019-12" db="EMBL/GenBank/DDBJ databases">
        <title>Genomic-based taxomic classification of the family Erythrobacteraceae.</title>
        <authorList>
            <person name="Xu L."/>
        </authorList>
    </citation>
    <scope>NUCLEOTIDE SEQUENCE [LARGE SCALE GENOMIC DNA]</scope>
    <source>
        <strain evidence="8 9">DSM 18604</strain>
    </source>
</reference>
<protein>
    <submittedName>
        <fullName evidence="8">MFS transporter</fullName>
    </submittedName>
</protein>
<dbReference type="OrthoDB" id="7400989at2"/>
<dbReference type="RefSeq" id="WP_160738403.1">
    <property type="nucleotide sequence ID" value="NZ_WTYQ01000001.1"/>
</dbReference>
<comment type="caution">
    <text evidence="8">The sequence shown here is derived from an EMBL/GenBank/DDBJ whole genome shotgun (WGS) entry which is preliminary data.</text>
</comment>
<keyword evidence="5 6" id="KW-0472">Membrane</keyword>
<accession>A0A845A4Z1</accession>
<feature type="transmembrane region" description="Helical" evidence="6">
    <location>
        <begin position="261"/>
        <end position="281"/>
    </location>
</feature>
<dbReference type="InterPro" id="IPR044770">
    <property type="entry name" value="MFS_spinster-like"/>
</dbReference>
<dbReference type="GO" id="GO:0016020">
    <property type="term" value="C:membrane"/>
    <property type="evidence" value="ECO:0007669"/>
    <property type="project" value="UniProtKB-SubCell"/>
</dbReference>
<proteinExistence type="predicted"/>
<evidence type="ECO:0000256" key="2">
    <source>
        <dbReference type="ARBA" id="ARBA00022448"/>
    </source>
</evidence>
<keyword evidence="3 6" id="KW-0812">Transmembrane</keyword>
<evidence type="ECO:0000256" key="5">
    <source>
        <dbReference type="ARBA" id="ARBA00023136"/>
    </source>
</evidence>
<organism evidence="8 9">
    <name type="scientific">Altericroceibacterium indicum</name>
    <dbReference type="NCBI Taxonomy" id="374177"/>
    <lineage>
        <taxon>Bacteria</taxon>
        <taxon>Pseudomonadati</taxon>
        <taxon>Pseudomonadota</taxon>
        <taxon>Alphaproteobacteria</taxon>
        <taxon>Sphingomonadales</taxon>
        <taxon>Erythrobacteraceae</taxon>
        <taxon>Altericroceibacterium</taxon>
    </lineage>
</organism>
<comment type="subcellular location">
    <subcellularLocation>
        <location evidence="1">Membrane</location>
        <topology evidence="1">Multi-pass membrane protein</topology>
    </subcellularLocation>
</comment>
<dbReference type="SUPFAM" id="SSF103473">
    <property type="entry name" value="MFS general substrate transporter"/>
    <property type="match status" value="1"/>
</dbReference>
<keyword evidence="4 6" id="KW-1133">Transmembrane helix</keyword>
<sequence>MASISTPVPGRTEDIVPAVATSDMAKAQAWPSARSAWTCVALLACAHMINMFDNGLTGFLVTLIKADLQASDAEMSLLIGFAPVAFYALVGLPMARLIDRYPRTIVMPIGSLFVGTFTLMCGLAQNFWQLFFARMFVGSSATVNGPGFYSLLADYFPPHKLSRAIAGMQVGFVLGSALAALLGGTLVSMAIGWGTSEWFGLTIRPWHKVYIVGAIGAFIVSLILWSIREPARRELSTSGPASKDQMMPVSKTFREIWHRRGVYMPLFLALGFMSLEAGGIGPWRVAFMEREYGWEVAKIGAWSAATMLIFSIAGLPLGAWMTEFFQKRYDDAPVRAVLTSWVIALPFSVAGPLMPSGELMMLCTGVGITFAMASAVPQNTAIQIITPNRMRAQVTAMYLFMMTVVGGLGANFLTAISGALGGEAHLGKAMAIAVATMMPLAIFCIALGLKPYAKEIRERRDALPV</sequence>
<dbReference type="Pfam" id="PF07690">
    <property type="entry name" value="MFS_1"/>
    <property type="match status" value="1"/>
</dbReference>
<feature type="transmembrane region" description="Helical" evidence="6">
    <location>
        <begin position="164"/>
        <end position="189"/>
    </location>
</feature>
<evidence type="ECO:0000313" key="8">
    <source>
        <dbReference type="EMBL" id="MXP25260.1"/>
    </source>
</evidence>
<feature type="transmembrane region" description="Helical" evidence="6">
    <location>
        <begin position="359"/>
        <end position="376"/>
    </location>
</feature>
<name>A0A845A4Z1_9SPHN</name>
<evidence type="ECO:0000256" key="3">
    <source>
        <dbReference type="ARBA" id="ARBA00022692"/>
    </source>
</evidence>
<evidence type="ECO:0000259" key="7">
    <source>
        <dbReference type="PROSITE" id="PS50850"/>
    </source>
</evidence>
<dbReference type="Proteomes" id="UP000460561">
    <property type="component" value="Unassembled WGS sequence"/>
</dbReference>
<feature type="domain" description="Major facilitator superfamily (MFS) profile" evidence="7">
    <location>
        <begin position="39"/>
        <end position="454"/>
    </location>
</feature>
<keyword evidence="9" id="KW-1185">Reference proteome</keyword>
<dbReference type="PROSITE" id="PS50850">
    <property type="entry name" value="MFS"/>
    <property type="match status" value="1"/>
</dbReference>
<feature type="transmembrane region" description="Helical" evidence="6">
    <location>
        <begin position="77"/>
        <end position="98"/>
    </location>
</feature>
<dbReference type="PANTHER" id="PTHR23505">
    <property type="entry name" value="SPINSTER"/>
    <property type="match status" value="1"/>
</dbReference>
<feature type="transmembrane region" description="Helical" evidence="6">
    <location>
        <begin position="209"/>
        <end position="227"/>
    </location>
</feature>
<feature type="transmembrane region" description="Helical" evidence="6">
    <location>
        <begin position="301"/>
        <end position="320"/>
    </location>
</feature>
<dbReference type="AlphaFoldDB" id="A0A845A4Z1"/>
<dbReference type="Gene3D" id="1.20.1250.20">
    <property type="entry name" value="MFS general substrate transporter like domains"/>
    <property type="match status" value="1"/>
</dbReference>
<dbReference type="InterPro" id="IPR020846">
    <property type="entry name" value="MFS_dom"/>
</dbReference>
<keyword evidence="2" id="KW-0813">Transport</keyword>
<evidence type="ECO:0000313" key="9">
    <source>
        <dbReference type="Proteomes" id="UP000460561"/>
    </source>
</evidence>
<feature type="transmembrane region" description="Helical" evidence="6">
    <location>
        <begin position="429"/>
        <end position="449"/>
    </location>
</feature>
<evidence type="ECO:0000256" key="6">
    <source>
        <dbReference type="SAM" id="Phobius"/>
    </source>
</evidence>
<dbReference type="GO" id="GO:0022857">
    <property type="term" value="F:transmembrane transporter activity"/>
    <property type="evidence" value="ECO:0007669"/>
    <property type="project" value="InterPro"/>
</dbReference>
<feature type="transmembrane region" description="Helical" evidence="6">
    <location>
        <begin position="131"/>
        <end position="152"/>
    </location>
</feature>
<evidence type="ECO:0000256" key="1">
    <source>
        <dbReference type="ARBA" id="ARBA00004141"/>
    </source>
</evidence>
<feature type="transmembrane region" description="Helical" evidence="6">
    <location>
        <begin position="397"/>
        <end position="417"/>
    </location>
</feature>
<feature type="transmembrane region" description="Helical" evidence="6">
    <location>
        <begin position="332"/>
        <end position="353"/>
    </location>
</feature>
<feature type="transmembrane region" description="Helical" evidence="6">
    <location>
        <begin position="105"/>
        <end position="125"/>
    </location>
</feature>
<dbReference type="InterPro" id="IPR011701">
    <property type="entry name" value="MFS"/>
</dbReference>
<dbReference type="EMBL" id="WTYQ01000001">
    <property type="protein sequence ID" value="MXP25260.1"/>
    <property type="molecule type" value="Genomic_DNA"/>
</dbReference>
<dbReference type="InterPro" id="IPR036259">
    <property type="entry name" value="MFS_trans_sf"/>
</dbReference>
<dbReference type="PANTHER" id="PTHR23505:SF79">
    <property type="entry name" value="PROTEIN SPINSTER"/>
    <property type="match status" value="1"/>
</dbReference>